<organism evidence="1 2">
    <name type="scientific">Intoshia linei</name>
    <dbReference type="NCBI Taxonomy" id="1819745"/>
    <lineage>
        <taxon>Eukaryota</taxon>
        <taxon>Metazoa</taxon>
        <taxon>Spiralia</taxon>
        <taxon>Lophotrochozoa</taxon>
        <taxon>Mesozoa</taxon>
        <taxon>Orthonectida</taxon>
        <taxon>Rhopaluridae</taxon>
        <taxon>Intoshia</taxon>
    </lineage>
</organism>
<dbReference type="AlphaFoldDB" id="A0A177B2X9"/>
<sequence length="115" mass="13276">MVRDIFDYLIEIYPEMKRYLANDSKIVECLIFENAPIKIQKMELLTLNESLSVNNFLNSVDLTSDENDDIVTLKPYIALNKSKKCKNVPIDYDMTLILITFQHSILLNGFSVKPS</sequence>
<gene>
    <name evidence="1" type="ORF">A3Q56_03576</name>
</gene>
<name>A0A177B2X9_9BILA</name>
<comment type="caution">
    <text evidence="1">The sequence shown here is derived from an EMBL/GenBank/DDBJ whole genome shotgun (WGS) entry which is preliminary data.</text>
</comment>
<proteinExistence type="predicted"/>
<keyword evidence="2" id="KW-1185">Reference proteome</keyword>
<dbReference type="EMBL" id="LWCA01000411">
    <property type="protein sequence ID" value="OAF68647.1"/>
    <property type="molecule type" value="Genomic_DNA"/>
</dbReference>
<reference evidence="1 2" key="1">
    <citation type="submission" date="2016-04" db="EMBL/GenBank/DDBJ databases">
        <title>The genome of Intoshia linei affirms orthonectids as highly simplified spiralians.</title>
        <authorList>
            <person name="Mikhailov K.V."/>
            <person name="Slusarev G.S."/>
            <person name="Nikitin M.A."/>
            <person name="Logacheva M.D."/>
            <person name="Penin A."/>
            <person name="Aleoshin V."/>
            <person name="Panchin Y.V."/>
        </authorList>
    </citation>
    <scope>NUCLEOTIDE SEQUENCE [LARGE SCALE GENOMIC DNA]</scope>
    <source>
        <strain evidence="1">Intl2013</strain>
        <tissue evidence="1">Whole animal</tissue>
    </source>
</reference>
<evidence type="ECO:0000313" key="2">
    <source>
        <dbReference type="Proteomes" id="UP000078046"/>
    </source>
</evidence>
<accession>A0A177B2X9</accession>
<evidence type="ECO:0000313" key="1">
    <source>
        <dbReference type="EMBL" id="OAF68647.1"/>
    </source>
</evidence>
<protein>
    <submittedName>
        <fullName evidence="1">Uncharacterized protein</fullName>
    </submittedName>
</protein>
<dbReference type="Proteomes" id="UP000078046">
    <property type="component" value="Unassembled WGS sequence"/>
</dbReference>